<dbReference type="Proteomes" id="UP000887576">
    <property type="component" value="Unplaced"/>
</dbReference>
<evidence type="ECO:0000313" key="1">
    <source>
        <dbReference type="Proteomes" id="UP000887576"/>
    </source>
</evidence>
<protein>
    <submittedName>
        <fullName evidence="2">Uncharacterized protein</fullName>
    </submittedName>
</protein>
<organism evidence="1 2">
    <name type="scientific">Panagrolaimus sp. JU765</name>
    <dbReference type="NCBI Taxonomy" id="591449"/>
    <lineage>
        <taxon>Eukaryota</taxon>
        <taxon>Metazoa</taxon>
        <taxon>Ecdysozoa</taxon>
        <taxon>Nematoda</taxon>
        <taxon>Chromadorea</taxon>
        <taxon>Rhabditida</taxon>
        <taxon>Tylenchina</taxon>
        <taxon>Panagrolaimomorpha</taxon>
        <taxon>Panagrolaimoidea</taxon>
        <taxon>Panagrolaimidae</taxon>
        <taxon>Panagrolaimus</taxon>
    </lineage>
</organism>
<evidence type="ECO:0000313" key="2">
    <source>
        <dbReference type="WBParaSite" id="JU765_v2.g10696.t1"/>
    </source>
</evidence>
<dbReference type="WBParaSite" id="JU765_v2.g10696.t1">
    <property type="protein sequence ID" value="JU765_v2.g10696.t1"/>
    <property type="gene ID" value="JU765_v2.g10696"/>
</dbReference>
<name>A0AC34PWP9_9BILA</name>
<sequence length="282" mass="31579">MKACLILLFFLIIVEGALIPAKSENDLPEELLSHLRTRNGKFIIRNGAKFNLSFEKNQFSLKFRKEKCTEGIFWFYISKNGEHASSSISDRIYENATGDSELTVKSNGEIFLDGTKRMTDNPFKLQANGSLSLIEFEIRDSGCEVILSQGQIMVEKSKPKNVEVPASADSTTIIIIGSLIGAVVAAGIIGFLVYWFACREKKEDNIEDNLANYGKVSRKDKNKFSSKKSATSSKDQNQTNPTEDTAEQKKLKEKQAKFTEAAQKFKFDLIELGSVCDFIKKN</sequence>
<reference evidence="2" key="1">
    <citation type="submission" date="2022-11" db="UniProtKB">
        <authorList>
            <consortium name="WormBaseParasite"/>
        </authorList>
    </citation>
    <scope>IDENTIFICATION</scope>
</reference>
<accession>A0AC34PWP9</accession>
<proteinExistence type="predicted"/>